<dbReference type="PANTHER" id="PTHR46770:SF1">
    <property type="entry name" value="HOMEOBOX PROTEIN ORTHOPEDIA"/>
    <property type="match status" value="1"/>
</dbReference>
<evidence type="ECO:0000256" key="4">
    <source>
        <dbReference type="ARBA" id="ARBA00023125"/>
    </source>
</evidence>
<evidence type="ECO:0000259" key="10">
    <source>
        <dbReference type="PROSITE" id="PS50071"/>
    </source>
</evidence>
<dbReference type="CDD" id="cd00086">
    <property type="entry name" value="homeodomain"/>
    <property type="match status" value="1"/>
</dbReference>
<feature type="region of interest" description="Disordered" evidence="9">
    <location>
        <begin position="157"/>
        <end position="186"/>
    </location>
</feature>
<dbReference type="InterPro" id="IPR051895">
    <property type="entry name" value="OTP_Homeobox"/>
</dbReference>
<dbReference type="InterPro" id="IPR001356">
    <property type="entry name" value="HD"/>
</dbReference>
<reference evidence="11 12" key="1">
    <citation type="submission" date="2019-03" db="EMBL/GenBank/DDBJ databases">
        <title>An improved genome assembly of the fluke Schistosoma japonicum.</title>
        <authorList>
            <person name="Hu W."/>
            <person name="Luo F."/>
            <person name="Yin M."/>
            <person name="Mo X."/>
            <person name="Sun C."/>
            <person name="Wu Q."/>
            <person name="Zhu B."/>
            <person name="Xiang M."/>
            <person name="Wang J."/>
            <person name="Wang Y."/>
            <person name="Zhang T."/>
            <person name="Xu B."/>
            <person name="Zheng H."/>
            <person name="Feng Z."/>
        </authorList>
    </citation>
    <scope>NUCLEOTIDE SEQUENCE [LARGE SCALE GENOMIC DNA]</scope>
    <source>
        <strain evidence="11">HuSjv2</strain>
        <tissue evidence="11">Worms</tissue>
    </source>
</reference>
<organism evidence="11 12">
    <name type="scientific">Schistosoma japonicum</name>
    <name type="common">Blood fluke</name>
    <dbReference type="NCBI Taxonomy" id="6182"/>
    <lineage>
        <taxon>Eukaryota</taxon>
        <taxon>Metazoa</taxon>
        <taxon>Spiralia</taxon>
        <taxon>Lophotrochozoa</taxon>
        <taxon>Platyhelminthes</taxon>
        <taxon>Trematoda</taxon>
        <taxon>Digenea</taxon>
        <taxon>Strigeidida</taxon>
        <taxon>Schistosomatoidea</taxon>
        <taxon>Schistosomatidae</taxon>
        <taxon>Schistosoma</taxon>
    </lineage>
</organism>
<dbReference type="GO" id="GO:0005634">
    <property type="term" value="C:nucleus"/>
    <property type="evidence" value="ECO:0007669"/>
    <property type="project" value="UniProtKB-SubCell"/>
</dbReference>
<dbReference type="SUPFAM" id="SSF46689">
    <property type="entry name" value="Homeodomain-like"/>
    <property type="match status" value="1"/>
</dbReference>
<protein>
    <submittedName>
        <fullName evidence="11">Homeobox protein</fullName>
    </submittedName>
</protein>
<dbReference type="GO" id="GO:0030182">
    <property type="term" value="P:neuron differentiation"/>
    <property type="evidence" value="ECO:0007669"/>
    <property type="project" value="TreeGrafter"/>
</dbReference>
<evidence type="ECO:0000256" key="8">
    <source>
        <dbReference type="RuleBase" id="RU000682"/>
    </source>
</evidence>
<evidence type="ECO:0000256" key="7">
    <source>
        <dbReference type="PROSITE-ProRule" id="PRU00108"/>
    </source>
</evidence>
<dbReference type="STRING" id="6182.A0A4Z2D105"/>
<evidence type="ECO:0000313" key="11">
    <source>
        <dbReference type="EMBL" id="TNN10173.1"/>
    </source>
</evidence>
<keyword evidence="5 7" id="KW-0371">Homeobox</keyword>
<comment type="subcellular location">
    <subcellularLocation>
        <location evidence="1 7 8">Nucleus</location>
    </subcellularLocation>
</comment>
<sequence length="904" mass="103193">MNYPELSLSNFPSNSNLNETYLYHPKLIKKDISDYFPERRTDIQSHNWCLSSKESRNIFSKKQINNEGTVLSEHDDNHGHDSVHSRGDSNEDVDNEEIYDESEIDDENDLSHTRKTQNLSKSQLNENNHHFVYESEYTNDSEKSVCSEVRIKLNPVDHMNHEPITKAKLDSSTSPPSSSSHWPNKYEHKSSNYYLSINRNSQSSSTRTHKSNSIDNDIGSIEKINTISNSNINNTTNNTINDILNINKFHSCEETNKSSSMTQTRIHDSNYSDDLEFGGENNQISTYSDELCLHQLNSQQQQRQYINSVANITKFPHDQTMNSINKIFGHFECISPSQRKQFYSTTINNYIDDDELKVDNNKGDQLIELFNQQRLNNNIPFEIKCQNNYSTQHLPFQSQLRQQFSHTTTDYPPQRDAYSDYENHLIPVNNLQGCIQSTYIGTTHTTDSSTYSQLEDLNLTYDSSGPSSNLSSNETNSECLNYEKYNDICNNNSRTTPNSNATNTSNNCNIISSHNNSNSARICNVTDMKLPSSNTCVKQKRHRTRFTPNQLNELEKAFSKTHYPDIFMREELALRIGLTESRVQVWFQNRRAKWKKRKKSGTAFRMTINGNSFTKNITTNNTIRNAINSDNAYNRITNNNSILNPYIQQLVTTTHNTDSPDGLICSGLDTSSTNNLLLQSPTTYFGNSSSNTNCSLMEYPQFSPRKFHTNSYPFFSQLEHITDSMKANSYLGESNSIVQFDQILQQRLGFPQTHNNASQVSTINQILNRSDLQNDEHNLHTVQGWRGKIDCLLTKQLNSIHQHEQNKKFTEYELDLISSLNSSGLLMNRAGNANETDTISPSNQIHQNALNLHPSGLLSGGTTICDANNSSNKTLIEQSNANMLPTDSLNYFTSSQSYQTKMTF</sequence>
<comment type="similarity">
    <text evidence="2">Belongs to the paired homeobox family. Bicoid subfamily.</text>
</comment>
<dbReference type="Pfam" id="PF00046">
    <property type="entry name" value="Homeodomain"/>
    <property type="match status" value="1"/>
</dbReference>
<dbReference type="OrthoDB" id="6159439at2759"/>
<dbReference type="InterPro" id="IPR009057">
    <property type="entry name" value="Homeodomain-like_sf"/>
</dbReference>
<feature type="region of interest" description="Disordered" evidence="9">
    <location>
        <begin position="70"/>
        <end position="93"/>
    </location>
</feature>
<dbReference type="AlphaFoldDB" id="A0A4Z2D105"/>
<dbReference type="GO" id="GO:0003677">
    <property type="term" value="F:DNA binding"/>
    <property type="evidence" value="ECO:0007669"/>
    <property type="project" value="UniProtKB-UniRule"/>
</dbReference>
<evidence type="ECO:0000313" key="12">
    <source>
        <dbReference type="Proteomes" id="UP000311919"/>
    </source>
</evidence>
<feature type="compositionally biased region" description="Low complexity" evidence="9">
    <location>
        <begin position="171"/>
        <end position="180"/>
    </location>
</feature>
<dbReference type="FunFam" id="1.10.10.60:FF:000057">
    <property type="entry name" value="Short stature homeobox 2"/>
    <property type="match status" value="1"/>
</dbReference>
<dbReference type="InterPro" id="IPR000047">
    <property type="entry name" value="HTH_motif"/>
</dbReference>
<proteinExistence type="inferred from homology"/>
<evidence type="ECO:0000256" key="3">
    <source>
        <dbReference type="ARBA" id="ARBA00022473"/>
    </source>
</evidence>
<gene>
    <name evidence="11" type="ORF">EWB00_005611</name>
</gene>
<dbReference type="Gene3D" id="1.10.10.60">
    <property type="entry name" value="Homeodomain-like"/>
    <property type="match status" value="1"/>
</dbReference>
<dbReference type="InterPro" id="IPR017970">
    <property type="entry name" value="Homeobox_CS"/>
</dbReference>
<dbReference type="Proteomes" id="UP000311919">
    <property type="component" value="Unassembled WGS sequence"/>
</dbReference>
<dbReference type="SMART" id="SM00389">
    <property type="entry name" value="HOX"/>
    <property type="match status" value="1"/>
</dbReference>
<feature type="domain" description="Homeobox" evidence="10">
    <location>
        <begin position="537"/>
        <end position="597"/>
    </location>
</feature>
<evidence type="ECO:0000256" key="9">
    <source>
        <dbReference type="SAM" id="MobiDB-lite"/>
    </source>
</evidence>
<comment type="caution">
    <text evidence="11">The sequence shown here is derived from an EMBL/GenBank/DDBJ whole genome shotgun (WGS) entry which is preliminary data.</text>
</comment>
<dbReference type="EMBL" id="SKCS01000369">
    <property type="protein sequence ID" value="TNN10173.1"/>
    <property type="molecule type" value="Genomic_DNA"/>
</dbReference>
<dbReference type="PRINTS" id="PR00031">
    <property type="entry name" value="HTHREPRESSR"/>
</dbReference>
<feature type="compositionally biased region" description="Basic and acidic residues" evidence="9">
    <location>
        <begin position="72"/>
        <end position="89"/>
    </location>
</feature>
<name>A0A4Z2D105_SCHJA</name>
<feature type="DNA-binding region" description="Homeobox" evidence="7">
    <location>
        <begin position="539"/>
        <end position="598"/>
    </location>
</feature>
<evidence type="ECO:0000256" key="2">
    <source>
        <dbReference type="ARBA" id="ARBA00006503"/>
    </source>
</evidence>
<dbReference type="PANTHER" id="PTHR46770">
    <property type="entry name" value="HOMEOBOX PROTEIN ORTHOPEDIA"/>
    <property type="match status" value="1"/>
</dbReference>
<evidence type="ECO:0000256" key="1">
    <source>
        <dbReference type="ARBA" id="ARBA00004123"/>
    </source>
</evidence>
<keyword evidence="12" id="KW-1185">Reference proteome</keyword>
<dbReference type="PROSITE" id="PS50071">
    <property type="entry name" value="HOMEOBOX_2"/>
    <property type="match status" value="1"/>
</dbReference>
<keyword evidence="4 7" id="KW-0238">DNA-binding</keyword>
<evidence type="ECO:0000256" key="6">
    <source>
        <dbReference type="ARBA" id="ARBA00023242"/>
    </source>
</evidence>
<accession>A0A4Z2D105</accession>
<keyword evidence="6 7" id="KW-0539">Nucleus</keyword>
<evidence type="ECO:0000256" key="5">
    <source>
        <dbReference type="ARBA" id="ARBA00023155"/>
    </source>
</evidence>
<dbReference type="PROSITE" id="PS00027">
    <property type="entry name" value="HOMEOBOX_1"/>
    <property type="match status" value="1"/>
</dbReference>
<keyword evidence="3" id="KW-0217">Developmental protein</keyword>
<dbReference type="GO" id="GO:0000981">
    <property type="term" value="F:DNA-binding transcription factor activity, RNA polymerase II-specific"/>
    <property type="evidence" value="ECO:0007669"/>
    <property type="project" value="InterPro"/>
</dbReference>
<feature type="compositionally biased region" description="Basic and acidic residues" evidence="9">
    <location>
        <begin position="158"/>
        <end position="169"/>
    </location>
</feature>